<name>A0A426ZB36_ENSVE</name>
<gene>
    <name evidence="1" type="ORF">B296_00043813</name>
</gene>
<proteinExistence type="predicted"/>
<evidence type="ECO:0000313" key="2">
    <source>
        <dbReference type="Proteomes" id="UP000287651"/>
    </source>
</evidence>
<comment type="caution">
    <text evidence="1">The sequence shown here is derived from an EMBL/GenBank/DDBJ whole genome shotgun (WGS) entry which is preliminary data.</text>
</comment>
<accession>A0A426ZB36</accession>
<dbReference type="AlphaFoldDB" id="A0A426ZB36"/>
<organism evidence="1 2">
    <name type="scientific">Ensete ventricosum</name>
    <name type="common">Abyssinian banana</name>
    <name type="synonym">Musa ensete</name>
    <dbReference type="NCBI Taxonomy" id="4639"/>
    <lineage>
        <taxon>Eukaryota</taxon>
        <taxon>Viridiplantae</taxon>
        <taxon>Streptophyta</taxon>
        <taxon>Embryophyta</taxon>
        <taxon>Tracheophyta</taxon>
        <taxon>Spermatophyta</taxon>
        <taxon>Magnoliopsida</taxon>
        <taxon>Liliopsida</taxon>
        <taxon>Zingiberales</taxon>
        <taxon>Musaceae</taxon>
        <taxon>Ensete</taxon>
    </lineage>
</organism>
<feature type="non-terminal residue" evidence="1">
    <location>
        <position position="1"/>
    </location>
</feature>
<dbReference type="EMBL" id="AMZH03007521">
    <property type="protein sequence ID" value="RRT61133.1"/>
    <property type="molecule type" value="Genomic_DNA"/>
</dbReference>
<protein>
    <submittedName>
        <fullName evidence="1">Uncharacterized protein</fullName>
    </submittedName>
</protein>
<reference evidence="1 2" key="1">
    <citation type="journal article" date="2014" name="Agronomy (Basel)">
        <title>A Draft Genome Sequence for Ensete ventricosum, the Drought-Tolerant Tree Against Hunger.</title>
        <authorList>
            <person name="Harrison J."/>
            <person name="Moore K.A."/>
            <person name="Paszkiewicz K."/>
            <person name="Jones T."/>
            <person name="Grant M."/>
            <person name="Ambacheew D."/>
            <person name="Muzemil S."/>
            <person name="Studholme D.J."/>
        </authorList>
    </citation>
    <scope>NUCLEOTIDE SEQUENCE [LARGE SCALE GENOMIC DNA]</scope>
</reference>
<sequence>TASRQCHGLQPVALAVLPVTPRRGRGEPSLGLRLWRATVSTPWSVSAASDGVRALARVRAVVAKGFFKRVNDLGLWKLDCVLSLLDLGGSGGVFLCSPRSVDRKGGML</sequence>
<evidence type="ECO:0000313" key="1">
    <source>
        <dbReference type="EMBL" id="RRT61133.1"/>
    </source>
</evidence>
<dbReference type="Proteomes" id="UP000287651">
    <property type="component" value="Unassembled WGS sequence"/>
</dbReference>